<evidence type="ECO:0000256" key="1">
    <source>
        <dbReference type="SAM" id="MobiDB-lite"/>
    </source>
</evidence>
<evidence type="ECO:0000313" key="3">
    <source>
        <dbReference type="Proteomes" id="UP000822476"/>
    </source>
</evidence>
<name>A0A8S9YF36_9TREM</name>
<comment type="caution">
    <text evidence="2">The sequence shown here is derived from an EMBL/GenBank/DDBJ whole genome shotgun (WGS) entry which is preliminary data.</text>
</comment>
<accession>A0A8S9YF36</accession>
<organism evidence="2 3">
    <name type="scientific">Paragonimus skrjabini miyazakii</name>
    <dbReference type="NCBI Taxonomy" id="59628"/>
    <lineage>
        <taxon>Eukaryota</taxon>
        <taxon>Metazoa</taxon>
        <taxon>Spiralia</taxon>
        <taxon>Lophotrochozoa</taxon>
        <taxon>Platyhelminthes</taxon>
        <taxon>Trematoda</taxon>
        <taxon>Digenea</taxon>
        <taxon>Plagiorchiida</taxon>
        <taxon>Troglotremata</taxon>
        <taxon>Troglotrematidae</taxon>
        <taxon>Paragonimus</taxon>
    </lineage>
</organism>
<gene>
    <name evidence="2" type="ORF">EG68_10879</name>
</gene>
<dbReference type="EMBL" id="JTDE01007292">
    <property type="protein sequence ID" value="KAF7239947.1"/>
    <property type="molecule type" value="Genomic_DNA"/>
</dbReference>
<keyword evidence="3" id="KW-1185">Reference proteome</keyword>
<feature type="region of interest" description="Disordered" evidence="1">
    <location>
        <begin position="84"/>
        <end position="117"/>
    </location>
</feature>
<proteinExistence type="predicted"/>
<protein>
    <submittedName>
        <fullName evidence="2">Uncharacterized protein</fullName>
    </submittedName>
</protein>
<dbReference type="Proteomes" id="UP000822476">
    <property type="component" value="Unassembled WGS sequence"/>
</dbReference>
<evidence type="ECO:0000313" key="2">
    <source>
        <dbReference type="EMBL" id="KAF7239947.1"/>
    </source>
</evidence>
<dbReference type="AlphaFoldDB" id="A0A8S9YF36"/>
<feature type="compositionally biased region" description="Polar residues" evidence="1">
    <location>
        <begin position="108"/>
        <end position="117"/>
    </location>
</feature>
<reference evidence="2" key="1">
    <citation type="submission" date="2019-07" db="EMBL/GenBank/DDBJ databases">
        <title>Annotation for the trematode Paragonimus miyazaki's.</title>
        <authorList>
            <person name="Choi Y.-J."/>
        </authorList>
    </citation>
    <scope>NUCLEOTIDE SEQUENCE</scope>
    <source>
        <strain evidence="2">Japan</strain>
    </source>
</reference>
<sequence length="117" mass="13070">MKVDKAMTAFYRPEENEPVECTNRTLEGSILALVYEVHQGDETLPQRLLAYRVFVCPFINKYRPSNGLEGSLDVRRVHGHFISELGAGHSPAPPHYHKSETGSPAFKRSSTTSKGLL</sequence>